<dbReference type="OrthoDB" id="9811476at2"/>
<dbReference type="AlphaFoldDB" id="A0A2M9G3G9"/>
<dbReference type="NCBIfam" id="NF005680">
    <property type="entry name" value="PRK07476.1"/>
    <property type="match status" value="1"/>
</dbReference>
<dbReference type="RefSeq" id="WP_109795467.1">
    <property type="nucleotide sequence ID" value="NZ_PHIG01000029.1"/>
</dbReference>
<dbReference type="EMBL" id="PHIG01000029">
    <property type="protein sequence ID" value="PJK30269.1"/>
    <property type="molecule type" value="Genomic_DNA"/>
</dbReference>
<comment type="cofactor">
    <cofactor evidence="1">
        <name>pyridoxal 5'-phosphate</name>
        <dbReference type="ChEBI" id="CHEBI:597326"/>
    </cofactor>
</comment>
<dbReference type="InterPro" id="IPR050147">
    <property type="entry name" value="Ser/Thr_Dehydratase"/>
</dbReference>
<dbReference type="FunFam" id="3.40.50.1100:FF:000005">
    <property type="entry name" value="Threonine dehydratase catabolic"/>
    <property type="match status" value="1"/>
</dbReference>
<keyword evidence="4" id="KW-0456">Lyase</keyword>
<feature type="domain" description="Tryptophan synthase beta chain-like PALP" evidence="5">
    <location>
        <begin position="20"/>
        <end position="303"/>
    </location>
</feature>
<reference evidence="6 7" key="1">
    <citation type="submission" date="2017-11" db="EMBL/GenBank/DDBJ databases">
        <title>Draft genome sequence of Rhizobiales bacterium SY3-13.</title>
        <authorList>
            <person name="Sun C."/>
        </authorList>
    </citation>
    <scope>NUCLEOTIDE SEQUENCE [LARGE SCALE GENOMIC DNA]</scope>
    <source>
        <strain evidence="6 7">SY3-13</strain>
    </source>
</reference>
<dbReference type="GO" id="GO:0030170">
    <property type="term" value="F:pyridoxal phosphate binding"/>
    <property type="evidence" value="ECO:0007669"/>
    <property type="project" value="InterPro"/>
</dbReference>
<dbReference type="InterPro" id="IPR014333">
    <property type="entry name" value="Ectoine_EutB"/>
</dbReference>
<dbReference type="GO" id="GO:0006565">
    <property type="term" value="P:L-serine catabolic process"/>
    <property type="evidence" value="ECO:0007669"/>
    <property type="project" value="TreeGrafter"/>
</dbReference>
<dbReference type="Proteomes" id="UP000229498">
    <property type="component" value="Unassembled WGS sequence"/>
</dbReference>
<name>A0A2M9G3G9_9PROT</name>
<dbReference type="GO" id="GO:0004794">
    <property type="term" value="F:threonine deaminase activity"/>
    <property type="evidence" value="ECO:0007669"/>
    <property type="project" value="TreeGrafter"/>
</dbReference>
<dbReference type="PANTHER" id="PTHR48078:SF6">
    <property type="entry name" value="L-THREONINE DEHYDRATASE CATABOLIC TDCB"/>
    <property type="match status" value="1"/>
</dbReference>
<sequence>MLNLSDIYAARQRMSGVAVATPLVASALSGPAGEEILLKLEILQPTGAFKLRGAANAVAAHVAAACESGVVSVSTGNHGRAVAYAARRLGIRAVICLSNLVPEGKAAAIAELGAEVRRIGRSQDEAQREADRLIADEGMIGISPFDDPLVVAGQGTIGLELLEARPDLACIVIPLSGGGLAAGVALAAKSIRPDIRIVGVSMDRGAAMHDSIRAGHPVEVEEVPSLADSLGGGIGLDNRLTFALCRALIDDIVLVSEQEIYDGMRALYARDRLVAEGASAVGHAALLAGKLDLGSPAAFLITGRNVDMGQFSAVIAGERLSFGNVQVGGGGHA</sequence>
<dbReference type="InterPro" id="IPR001926">
    <property type="entry name" value="TrpB-like_PALP"/>
</dbReference>
<evidence type="ECO:0000256" key="3">
    <source>
        <dbReference type="ARBA" id="ARBA00022898"/>
    </source>
</evidence>
<accession>A0A2M9G3G9</accession>
<dbReference type="PANTHER" id="PTHR48078">
    <property type="entry name" value="THREONINE DEHYDRATASE, MITOCHONDRIAL-RELATED"/>
    <property type="match status" value="1"/>
</dbReference>
<keyword evidence="3" id="KW-0663">Pyridoxal phosphate</keyword>
<dbReference type="GO" id="GO:0009097">
    <property type="term" value="P:isoleucine biosynthetic process"/>
    <property type="evidence" value="ECO:0007669"/>
    <property type="project" value="TreeGrafter"/>
</dbReference>
<dbReference type="CDD" id="cd01562">
    <property type="entry name" value="Thr-dehyd"/>
    <property type="match status" value="1"/>
</dbReference>
<dbReference type="SUPFAM" id="SSF53686">
    <property type="entry name" value="Tryptophan synthase beta subunit-like PLP-dependent enzymes"/>
    <property type="match status" value="1"/>
</dbReference>
<dbReference type="GO" id="GO:0003941">
    <property type="term" value="F:L-serine ammonia-lyase activity"/>
    <property type="evidence" value="ECO:0007669"/>
    <property type="project" value="TreeGrafter"/>
</dbReference>
<dbReference type="GO" id="GO:0006567">
    <property type="term" value="P:L-threonine catabolic process"/>
    <property type="evidence" value="ECO:0007669"/>
    <property type="project" value="TreeGrafter"/>
</dbReference>
<organism evidence="6 7">
    <name type="scientific">Minwuia thermotolerans</name>
    <dbReference type="NCBI Taxonomy" id="2056226"/>
    <lineage>
        <taxon>Bacteria</taxon>
        <taxon>Pseudomonadati</taxon>
        <taxon>Pseudomonadota</taxon>
        <taxon>Alphaproteobacteria</taxon>
        <taxon>Minwuiales</taxon>
        <taxon>Minwuiaceae</taxon>
        <taxon>Minwuia</taxon>
    </lineage>
</organism>
<protein>
    <submittedName>
        <fullName evidence="6">Hydroxyectoine utilization dehydratase EutB</fullName>
    </submittedName>
</protein>
<evidence type="ECO:0000256" key="2">
    <source>
        <dbReference type="ARBA" id="ARBA00010869"/>
    </source>
</evidence>
<evidence type="ECO:0000256" key="4">
    <source>
        <dbReference type="ARBA" id="ARBA00023239"/>
    </source>
</evidence>
<dbReference type="Pfam" id="PF00291">
    <property type="entry name" value="PALP"/>
    <property type="match status" value="1"/>
</dbReference>
<comment type="caution">
    <text evidence="6">The sequence shown here is derived from an EMBL/GenBank/DDBJ whole genome shotgun (WGS) entry which is preliminary data.</text>
</comment>
<keyword evidence="7" id="KW-1185">Reference proteome</keyword>
<dbReference type="InterPro" id="IPR036052">
    <property type="entry name" value="TrpB-like_PALP_sf"/>
</dbReference>
<evidence type="ECO:0000256" key="1">
    <source>
        <dbReference type="ARBA" id="ARBA00001933"/>
    </source>
</evidence>
<dbReference type="InterPro" id="IPR000634">
    <property type="entry name" value="Ser/Thr_deHydtase_PyrdxlP-BS"/>
</dbReference>
<gene>
    <name evidence="6" type="ORF">CVT23_07720</name>
</gene>
<evidence type="ECO:0000259" key="5">
    <source>
        <dbReference type="Pfam" id="PF00291"/>
    </source>
</evidence>
<evidence type="ECO:0000313" key="7">
    <source>
        <dbReference type="Proteomes" id="UP000229498"/>
    </source>
</evidence>
<dbReference type="NCBIfam" id="TIGR02991">
    <property type="entry name" value="ectoine_eutB"/>
    <property type="match status" value="1"/>
</dbReference>
<dbReference type="Gene3D" id="3.40.50.1100">
    <property type="match status" value="2"/>
</dbReference>
<evidence type="ECO:0000313" key="6">
    <source>
        <dbReference type="EMBL" id="PJK30269.1"/>
    </source>
</evidence>
<proteinExistence type="inferred from homology"/>
<comment type="similarity">
    <text evidence="2">Belongs to the serine/threonine dehydratase family.</text>
</comment>
<dbReference type="PROSITE" id="PS00165">
    <property type="entry name" value="DEHYDRATASE_SER_THR"/>
    <property type="match status" value="1"/>
</dbReference>